<feature type="compositionally biased region" description="Low complexity" evidence="1">
    <location>
        <begin position="37"/>
        <end position="49"/>
    </location>
</feature>
<accession>A0A1B9FRQ5</accession>
<reference evidence="2" key="1">
    <citation type="submission" date="2013-07" db="EMBL/GenBank/DDBJ databases">
        <title>The Genome Sequence of Cryptococcus bestiolae CBS10118.</title>
        <authorList>
            <consortium name="The Broad Institute Genome Sequencing Platform"/>
            <person name="Cuomo C."/>
            <person name="Litvintseva A."/>
            <person name="Chen Y."/>
            <person name="Heitman J."/>
            <person name="Sun S."/>
            <person name="Springer D."/>
            <person name="Dromer F."/>
            <person name="Young S.K."/>
            <person name="Zeng Q."/>
            <person name="Gargeya S."/>
            <person name="Fitzgerald M."/>
            <person name="Abouelleil A."/>
            <person name="Alvarado L."/>
            <person name="Berlin A.M."/>
            <person name="Chapman S.B."/>
            <person name="Dewar J."/>
            <person name="Goldberg J."/>
            <person name="Griggs A."/>
            <person name="Gujja S."/>
            <person name="Hansen M."/>
            <person name="Howarth C."/>
            <person name="Imamovic A."/>
            <person name="Larimer J."/>
            <person name="McCowan C."/>
            <person name="Murphy C."/>
            <person name="Pearson M."/>
            <person name="Priest M."/>
            <person name="Roberts A."/>
            <person name="Saif S."/>
            <person name="Shea T."/>
            <person name="Sykes S."/>
            <person name="Wortman J."/>
            <person name="Nusbaum C."/>
            <person name="Birren B."/>
        </authorList>
    </citation>
    <scope>NUCLEOTIDE SEQUENCE [LARGE SCALE GENOMIC DNA]</scope>
    <source>
        <strain evidence="2">CBS 10118</strain>
    </source>
</reference>
<feature type="compositionally biased region" description="Polar residues" evidence="1">
    <location>
        <begin position="201"/>
        <end position="223"/>
    </location>
</feature>
<evidence type="ECO:0000256" key="1">
    <source>
        <dbReference type="SAM" id="MobiDB-lite"/>
    </source>
</evidence>
<evidence type="ECO:0000313" key="2">
    <source>
        <dbReference type="EMBL" id="OCF21450.1"/>
    </source>
</evidence>
<dbReference type="VEuPathDB" id="FungiDB:I302_09129"/>
<organism evidence="2">
    <name type="scientific">Kwoniella bestiolae CBS 10118</name>
    <dbReference type="NCBI Taxonomy" id="1296100"/>
    <lineage>
        <taxon>Eukaryota</taxon>
        <taxon>Fungi</taxon>
        <taxon>Dikarya</taxon>
        <taxon>Basidiomycota</taxon>
        <taxon>Agaricomycotina</taxon>
        <taxon>Tremellomycetes</taxon>
        <taxon>Tremellales</taxon>
        <taxon>Cryptococcaceae</taxon>
        <taxon>Kwoniella</taxon>
    </lineage>
</organism>
<feature type="compositionally biased region" description="Basic residues" evidence="1">
    <location>
        <begin position="1"/>
        <end position="16"/>
    </location>
</feature>
<feature type="region of interest" description="Disordered" evidence="1">
    <location>
        <begin position="196"/>
        <end position="223"/>
    </location>
</feature>
<evidence type="ECO:0000313" key="4">
    <source>
        <dbReference type="Proteomes" id="UP000092730"/>
    </source>
</evidence>
<sequence length="269" mass="29549">MMHPPYPHHHTHHHYRPPSTPPTPRLSLGDSSEEDSISSSSSRSSSRHGAGARKRRSNSLPSISRTHIKSPFRDLNALPHSIEHHTNRIQKLKEGDGEWAPYSLNAVTPSSLPYHARPHYLPRFSTGSIPLAALAIPQLPVLPAAQAQVQANETKSCSPLHHPHHSTRYPSLSHTPPRSIAIPSTPPMTTAGIHHRKMSESVHSPLSTSEPMTPSSISSHYTNTNLNDHAQMPIPIKDYGISSARRDVISIPSSTATTMELDSTMDLDM</sequence>
<evidence type="ECO:0000313" key="3">
    <source>
        <dbReference type="EMBL" id="WVW82791.1"/>
    </source>
</evidence>
<feature type="region of interest" description="Disordered" evidence="1">
    <location>
        <begin position="1"/>
        <end position="77"/>
    </location>
</feature>
<dbReference type="GeneID" id="30213528"/>
<reference evidence="2" key="3">
    <citation type="submission" date="2016-07" db="EMBL/GenBank/DDBJ databases">
        <title>Evolution of pathogenesis and genome organization in the Tremellales.</title>
        <authorList>
            <person name="Cuomo C."/>
            <person name="Litvintseva A."/>
            <person name="Heitman J."/>
            <person name="Chen Y."/>
            <person name="Sun S."/>
            <person name="Springer D."/>
            <person name="Dromer F."/>
            <person name="Young S."/>
            <person name="Zeng Q."/>
            <person name="Chapman S."/>
            <person name="Gujja S."/>
            <person name="Saif S."/>
            <person name="Birren B."/>
        </authorList>
    </citation>
    <scope>NUCLEOTIDE SEQUENCE</scope>
    <source>
        <strain evidence="2">CBS 10118</strain>
    </source>
</reference>
<dbReference type="OrthoDB" id="2574630at2759"/>
<proteinExistence type="predicted"/>
<keyword evidence="4" id="KW-1185">Reference proteome</keyword>
<protein>
    <submittedName>
        <fullName evidence="2">Uncharacterized protein</fullName>
    </submittedName>
</protein>
<reference evidence="3" key="4">
    <citation type="submission" date="2024-02" db="EMBL/GenBank/DDBJ databases">
        <title>Comparative genomics of Cryptococcus and Kwoniella reveals pathogenesis evolution and contrasting modes of karyotype evolution via chromosome fusion or intercentromeric recombination.</title>
        <authorList>
            <person name="Coelho M.A."/>
            <person name="David-Palma M."/>
            <person name="Shea T."/>
            <person name="Bowers K."/>
            <person name="McGinley-Smith S."/>
            <person name="Mohammad A.W."/>
            <person name="Gnirke A."/>
            <person name="Yurkov A.M."/>
            <person name="Nowrousian M."/>
            <person name="Sun S."/>
            <person name="Cuomo C.A."/>
            <person name="Heitman J."/>
        </authorList>
    </citation>
    <scope>NUCLEOTIDE SEQUENCE</scope>
    <source>
        <strain evidence="3">CBS 10118</strain>
    </source>
</reference>
<dbReference type="AlphaFoldDB" id="A0A1B9FRQ5"/>
<name>A0A1B9FRQ5_9TREE</name>
<dbReference type="KEGG" id="kbi:30213528"/>
<dbReference type="Proteomes" id="UP000092730">
    <property type="component" value="Chromosome 3"/>
</dbReference>
<reference evidence="3" key="2">
    <citation type="submission" date="2013-07" db="EMBL/GenBank/DDBJ databases">
        <authorList>
            <consortium name="The Broad Institute Genome Sequencing Platform"/>
            <person name="Cuomo C."/>
            <person name="Litvintseva A."/>
            <person name="Chen Y."/>
            <person name="Heitman J."/>
            <person name="Sun S."/>
            <person name="Springer D."/>
            <person name="Dromer F."/>
            <person name="Young S.K."/>
            <person name="Zeng Q."/>
            <person name="Gargeya S."/>
            <person name="Fitzgerald M."/>
            <person name="Abouelleil A."/>
            <person name="Alvarado L."/>
            <person name="Berlin A.M."/>
            <person name="Chapman S.B."/>
            <person name="Dewar J."/>
            <person name="Goldberg J."/>
            <person name="Griggs A."/>
            <person name="Gujja S."/>
            <person name="Hansen M."/>
            <person name="Howarth C."/>
            <person name="Imamovic A."/>
            <person name="Larimer J."/>
            <person name="McCowan C."/>
            <person name="Murphy C."/>
            <person name="Pearson M."/>
            <person name="Priest M."/>
            <person name="Roberts A."/>
            <person name="Saif S."/>
            <person name="Shea T."/>
            <person name="Sykes S."/>
            <person name="Wortman J."/>
            <person name="Nusbaum C."/>
            <person name="Birren B."/>
        </authorList>
    </citation>
    <scope>NUCLEOTIDE SEQUENCE</scope>
    <source>
        <strain evidence="3">CBS 10118</strain>
    </source>
</reference>
<dbReference type="EMBL" id="KV700382">
    <property type="protein sequence ID" value="OCF21450.1"/>
    <property type="molecule type" value="Genomic_DNA"/>
</dbReference>
<dbReference type="RefSeq" id="XP_019042520.1">
    <property type="nucleotide sequence ID" value="XM_019195697.1"/>
</dbReference>
<feature type="region of interest" description="Disordered" evidence="1">
    <location>
        <begin position="156"/>
        <end position="177"/>
    </location>
</feature>
<gene>
    <name evidence="2" type="ORF">I302_09129</name>
    <name evidence="3" type="ORF">I302_104802</name>
</gene>
<dbReference type="EMBL" id="CP144543">
    <property type="protein sequence ID" value="WVW82791.1"/>
    <property type="molecule type" value="Genomic_DNA"/>
</dbReference>